<dbReference type="Proteomes" id="UP000757540">
    <property type="component" value="Unassembled WGS sequence"/>
</dbReference>
<dbReference type="SUPFAM" id="SSF48208">
    <property type="entry name" value="Six-hairpin glycosidases"/>
    <property type="match status" value="1"/>
</dbReference>
<keyword evidence="4" id="KW-0326">Glycosidase</keyword>
<feature type="compositionally biased region" description="Basic and acidic residues" evidence="3">
    <location>
        <begin position="1"/>
        <end position="10"/>
    </location>
</feature>
<dbReference type="EMBL" id="JABEZU010000004">
    <property type="protein sequence ID" value="NOV98574.1"/>
    <property type="molecule type" value="Genomic_DNA"/>
</dbReference>
<dbReference type="Gene3D" id="1.50.10.10">
    <property type="match status" value="1"/>
</dbReference>
<dbReference type="PANTHER" id="PTHR36845">
    <property type="entry name" value="HYDROLASE, PUTATIVE (AFU_ORTHOLOGUE AFUA_7G05090)-RELATED"/>
    <property type="match status" value="1"/>
</dbReference>
<dbReference type="GO" id="GO:0102212">
    <property type="term" value="F:unsaturated chondroitin disaccharide hydrolase activity"/>
    <property type="evidence" value="ECO:0007669"/>
    <property type="project" value="UniProtKB-EC"/>
</dbReference>
<dbReference type="PANTHER" id="PTHR36845:SF1">
    <property type="entry name" value="HYDROLASE, PUTATIVE (AFU_ORTHOLOGUE AFUA_7G05090)-RELATED"/>
    <property type="match status" value="1"/>
</dbReference>
<dbReference type="InterPro" id="IPR008928">
    <property type="entry name" value="6-hairpin_glycosidase_sf"/>
</dbReference>
<dbReference type="InterPro" id="IPR010905">
    <property type="entry name" value="Glyco_hydro_88"/>
</dbReference>
<evidence type="ECO:0000256" key="2">
    <source>
        <dbReference type="ARBA" id="ARBA00038358"/>
    </source>
</evidence>
<gene>
    <name evidence="4" type="ORF">HDG69_003169</name>
</gene>
<proteinExistence type="inferred from homology"/>
<feature type="region of interest" description="Disordered" evidence="3">
    <location>
        <begin position="1"/>
        <end position="23"/>
    </location>
</feature>
<keyword evidence="1 4" id="KW-0378">Hydrolase</keyword>
<sequence>MPTIDVRDPADPAEPAVSSAGPGDETLAAAVDAAVKTVRRNAAAFGALYPDSTTRDDRYPLRPATAEFAEGANRDWTTSFWPGMQWLSVELTGDAELRAAALAHAADFARRVHAGEDLDTHDLGFLYTLSCVNAWRLAGDEPARDAALAAADHLMTRFLPSAGIIQAWGDLSDPAQRGRTIVDSLMNMPLLTWATETTGDPRYADVVARHVVQVRTHLLRDDDSTFHTFYWDPESGEPLRGGTEQGAGDESCWARGQAWGIYGFALHHRTSGDPESLRAAERCAGYLLDHLPADGVPFWDLVYTDGSDAPRDSSAGAIAACGLLELASVSSDAARAARYEAAGRAMLDALVTGYTPADAADSDALLLHAVYDAPKGKGVDEGCLWGDYYYLEALTRLTLPGWVSPWWPTTTADGGTDGESA</sequence>
<dbReference type="InterPro" id="IPR052369">
    <property type="entry name" value="UG_Glycosaminoglycan_Hydrolase"/>
</dbReference>
<protein>
    <submittedName>
        <fullName evidence="4">Unsaturated chondroitin disaccharide hydrolase</fullName>
        <ecNumber evidence="4">3.2.1.180</ecNumber>
    </submittedName>
</protein>
<evidence type="ECO:0000313" key="4">
    <source>
        <dbReference type="EMBL" id="NOV98574.1"/>
    </source>
</evidence>
<evidence type="ECO:0000313" key="5">
    <source>
        <dbReference type="Proteomes" id="UP000757540"/>
    </source>
</evidence>
<name>A0ABX2A7G0_9MICO</name>
<reference evidence="4 5" key="1">
    <citation type="submission" date="2020-05" db="EMBL/GenBank/DDBJ databases">
        <title>Genomic Encyclopedia of Type Strains, Phase III (KMG-III): the genomes of soil and plant-associated and newly described type strains.</title>
        <authorList>
            <person name="Whitman W."/>
        </authorList>
    </citation>
    <scope>NUCLEOTIDE SEQUENCE [LARGE SCALE GENOMIC DNA]</scope>
    <source>
        <strain evidence="4 5">KCTC 19046</strain>
    </source>
</reference>
<dbReference type="EC" id="3.2.1.180" evidence="4"/>
<evidence type="ECO:0000256" key="1">
    <source>
        <dbReference type="ARBA" id="ARBA00022801"/>
    </source>
</evidence>
<comment type="caution">
    <text evidence="4">The sequence shown here is derived from an EMBL/GenBank/DDBJ whole genome shotgun (WGS) entry which is preliminary data.</text>
</comment>
<evidence type="ECO:0000256" key="3">
    <source>
        <dbReference type="SAM" id="MobiDB-lite"/>
    </source>
</evidence>
<organism evidence="4 5">
    <name type="scientific">Isoptericola halotolerans</name>
    <dbReference type="NCBI Taxonomy" id="300560"/>
    <lineage>
        <taxon>Bacteria</taxon>
        <taxon>Bacillati</taxon>
        <taxon>Actinomycetota</taxon>
        <taxon>Actinomycetes</taxon>
        <taxon>Micrococcales</taxon>
        <taxon>Promicromonosporaceae</taxon>
        <taxon>Isoptericola</taxon>
    </lineage>
</organism>
<dbReference type="InterPro" id="IPR012341">
    <property type="entry name" value="6hp_glycosidase-like_sf"/>
</dbReference>
<keyword evidence="5" id="KW-1185">Reference proteome</keyword>
<comment type="similarity">
    <text evidence="2">Belongs to the glycosyl hydrolase 88 family.</text>
</comment>
<dbReference type="Pfam" id="PF07470">
    <property type="entry name" value="Glyco_hydro_88"/>
    <property type="match status" value="1"/>
</dbReference>
<accession>A0ABX2A7G0</accession>
<dbReference type="RefSeq" id="WP_171784789.1">
    <property type="nucleotide sequence ID" value="NZ_BAAAML010000003.1"/>
</dbReference>